<dbReference type="InterPro" id="IPR041662">
    <property type="entry name" value="SusD-like_2"/>
</dbReference>
<accession>A0A1E5SJK0</accession>
<dbReference type="EMBL" id="MDJD01000054">
    <property type="protein sequence ID" value="OEJ99290.1"/>
    <property type="molecule type" value="Genomic_DNA"/>
</dbReference>
<evidence type="ECO:0000313" key="3">
    <source>
        <dbReference type="Proteomes" id="UP000095713"/>
    </source>
</evidence>
<dbReference type="RefSeq" id="WP_069831966.1">
    <property type="nucleotide sequence ID" value="NZ_MDJD01000054.1"/>
</dbReference>
<evidence type="ECO:0000313" key="2">
    <source>
        <dbReference type="EMBL" id="OEJ99290.1"/>
    </source>
</evidence>
<keyword evidence="3" id="KW-1185">Reference proteome</keyword>
<evidence type="ECO:0008006" key="4">
    <source>
        <dbReference type="Google" id="ProtNLM"/>
    </source>
</evidence>
<dbReference type="Pfam" id="PF12771">
    <property type="entry name" value="SusD-like_2"/>
    <property type="match status" value="1"/>
</dbReference>
<dbReference type="InterPro" id="IPR024302">
    <property type="entry name" value="SusD-like"/>
</dbReference>
<protein>
    <recommendedName>
        <fullName evidence="4">SusD/RagB family nutrient-binding outer membrane lipoprotein</fullName>
    </recommendedName>
</protein>
<dbReference type="STRING" id="1849968.A8C32_08975"/>
<dbReference type="AlphaFoldDB" id="A0A1E5SJK0"/>
<dbReference type="Pfam" id="PF12741">
    <property type="entry name" value="SusD-like"/>
    <property type="match status" value="1"/>
</dbReference>
<dbReference type="InterPro" id="IPR011990">
    <property type="entry name" value="TPR-like_helical_dom_sf"/>
</dbReference>
<reference evidence="2 3" key="1">
    <citation type="submission" date="2016-05" db="EMBL/GenBank/DDBJ databases">
        <title>Draft Genome Sequence of Algibacter sp. Strain SK-16 Isolated from the Surface Water of Aburatsubo Inlet.</title>
        <authorList>
            <person name="Wong S.-K."/>
            <person name="Yoshizawa S."/>
            <person name="Nakajima Y."/>
            <person name="Ogura Y."/>
            <person name="Tetsuya H."/>
            <person name="Hamasaki K."/>
        </authorList>
    </citation>
    <scope>NUCLEOTIDE SEQUENCE [LARGE SCALE GENOMIC DNA]</scope>
    <source>
        <strain evidence="2 3">SK-16</strain>
    </source>
</reference>
<sequence length="567" mass="62009">MKKIFIKSFVLTSLLAGLLIIHSCETLDLNVVEDPNAVSPGAADPDLFLNSIQITLSEIISGKEGGAEDGLSEFGMEPVRMLHGFGPSYRELNDPGDFADVWADSYSNALIDIKTMNVLAEEKGLYTHIAIGQIIESYIMMTLVDFFGDVPYSQALKGSELLLNPDVDSGASIYEAVDLLLLDAVSNLAKDETAAPAVDLYYNGSETSWRKLANTLRLKLHLQQKLVNKTASTAAINALISDDDLITSASRDFQFQYSTNAAAPDSRHPYFEKNYTGSPDSDFYMSNYYMSLLANNYSIADPRTRYYFYRQQSDFSAANVVTKDCVTQDRPTWYNANDSHCTVSDVNGFNGLWGRDHLDPDGIPPDDQLRTFPGIYPAGGDFDSDSFNNYSGAAAASAGLAGAGITPIMLSSFTNFMLAEAALTLNTTGNPVVYLEAGIRESISKVMNFGANVAGSSSTIPTSTDIETYITEVLAEYNGGSDEDKLKVIVEQYFIALWGNGIEAYNTYRRTGQPSDIQPSVELEDPGTFLRSNWYPSSAADNNQNITQKDGVEEPVFWDTHPAGFVD</sequence>
<gene>
    <name evidence="2" type="ORF">A8C32_08975</name>
</gene>
<name>A0A1E5SJK0_9FLAO</name>
<feature type="signal peptide" evidence="1">
    <location>
        <begin position="1"/>
        <end position="23"/>
    </location>
</feature>
<dbReference type="OrthoDB" id="725917at2"/>
<keyword evidence="1" id="KW-0732">Signal</keyword>
<organism evidence="2 3">
    <name type="scientific">Flavivirga aquatica</name>
    <dbReference type="NCBI Taxonomy" id="1849968"/>
    <lineage>
        <taxon>Bacteria</taxon>
        <taxon>Pseudomonadati</taxon>
        <taxon>Bacteroidota</taxon>
        <taxon>Flavobacteriia</taxon>
        <taxon>Flavobacteriales</taxon>
        <taxon>Flavobacteriaceae</taxon>
        <taxon>Flavivirga</taxon>
    </lineage>
</organism>
<dbReference type="Proteomes" id="UP000095713">
    <property type="component" value="Unassembled WGS sequence"/>
</dbReference>
<proteinExistence type="predicted"/>
<dbReference type="Gene3D" id="1.25.40.390">
    <property type="match status" value="2"/>
</dbReference>
<comment type="caution">
    <text evidence="2">The sequence shown here is derived from an EMBL/GenBank/DDBJ whole genome shotgun (WGS) entry which is preliminary data.</text>
</comment>
<feature type="chain" id="PRO_5009185067" description="SusD/RagB family nutrient-binding outer membrane lipoprotein" evidence="1">
    <location>
        <begin position="24"/>
        <end position="567"/>
    </location>
</feature>
<dbReference type="SUPFAM" id="SSF48452">
    <property type="entry name" value="TPR-like"/>
    <property type="match status" value="1"/>
</dbReference>
<evidence type="ECO:0000256" key="1">
    <source>
        <dbReference type="SAM" id="SignalP"/>
    </source>
</evidence>